<evidence type="ECO:0000313" key="2">
    <source>
        <dbReference type="Proteomes" id="UP000254633"/>
    </source>
</evidence>
<dbReference type="EMBL" id="UGXH01000003">
    <property type="protein sequence ID" value="SUG53150.1"/>
    <property type="molecule type" value="Genomic_DNA"/>
</dbReference>
<evidence type="ECO:0000313" key="1">
    <source>
        <dbReference type="EMBL" id="SUG53150.1"/>
    </source>
</evidence>
<dbReference type="RefSeq" id="WP_136057895.1">
    <property type="nucleotide sequence ID" value="NZ_DACWWF010000005.1"/>
</dbReference>
<reference evidence="1 2" key="1">
    <citation type="submission" date="2018-06" db="EMBL/GenBank/DDBJ databases">
        <authorList>
            <consortium name="Pathogen Informatics"/>
            <person name="Doyle S."/>
        </authorList>
    </citation>
    <scope>NUCLEOTIDE SEQUENCE [LARGE SCALE GENOMIC DNA]</scope>
    <source>
        <strain evidence="1 2">NCTC10060</strain>
    </source>
</reference>
<proteinExistence type="predicted"/>
<gene>
    <name evidence="1" type="ORF">NCTC10060_00183</name>
</gene>
<protein>
    <submittedName>
        <fullName evidence="1">Uncharacterized protein</fullName>
    </submittedName>
</protein>
<dbReference type="Proteomes" id="UP000254633">
    <property type="component" value="Unassembled WGS sequence"/>
</dbReference>
<organism evidence="1 2">
    <name type="scientific">Salmonella diarizonae</name>
    <dbReference type="NCBI Taxonomy" id="59204"/>
    <lineage>
        <taxon>Bacteria</taxon>
        <taxon>Pseudomonadati</taxon>
        <taxon>Pseudomonadota</taxon>
        <taxon>Gammaproteobacteria</taxon>
        <taxon>Enterobacterales</taxon>
        <taxon>Enterobacteriaceae</taxon>
        <taxon>Salmonella</taxon>
    </lineage>
</organism>
<name>A0A379TSQ4_SALDZ</name>
<dbReference type="AlphaFoldDB" id="A0A379TSQ4"/>
<accession>A0A379TSQ4</accession>
<sequence>MDNKHNEAIRANGKRLLTQKEVGDFLNYVFSPAPDRDNQERLRMKHFICGIQTVLTQTNRALEFAQKDRWGIAQAYLNNIAHTIDSLKRVAREKSSAPAQEVNHD</sequence>